<sequence>MKILSLATLALLNAEERKKKKKRLLFSGRWRTLVTHELDTVIYDDAFSSDSMGSMRGTVCYFPSLVSI</sequence>
<name>A0AAU9RGA4_THLAR</name>
<dbReference type="AlphaFoldDB" id="A0AAU9RGA4"/>
<gene>
    <name evidence="1" type="ORF">TAV2_LOCUS3065</name>
</gene>
<dbReference type="Proteomes" id="UP000836841">
    <property type="component" value="Chromosome 1"/>
</dbReference>
<organism evidence="1 2">
    <name type="scientific">Thlaspi arvense</name>
    <name type="common">Field penny-cress</name>
    <dbReference type="NCBI Taxonomy" id="13288"/>
    <lineage>
        <taxon>Eukaryota</taxon>
        <taxon>Viridiplantae</taxon>
        <taxon>Streptophyta</taxon>
        <taxon>Embryophyta</taxon>
        <taxon>Tracheophyta</taxon>
        <taxon>Spermatophyta</taxon>
        <taxon>Magnoliopsida</taxon>
        <taxon>eudicotyledons</taxon>
        <taxon>Gunneridae</taxon>
        <taxon>Pentapetalae</taxon>
        <taxon>rosids</taxon>
        <taxon>malvids</taxon>
        <taxon>Brassicales</taxon>
        <taxon>Brassicaceae</taxon>
        <taxon>Thlaspideae</taxon>
        <taxon>Thlaspi</taxon>
    </lineage>
</organism>
<evidence type="ECO:0000313" key="1">
    <source>
        <dbReference type="EMBL" id="CAH2037658.1"/>
    </source>
</evidence>
<accession>A0AAU9RGA4</accession>
<proteinExistence type="predicted"/>
<dbReference type="EMBL" id="OU466857">
    <property type="protein sequence ID" value="CAH2037658.1"/>
    <property type="molecule type" value="Genomic_DNA"/>
</dbReference>
<keyword evidence="2" id="KW-1185">Reference proteome</keyword>
<reference evidence="1 2" key="1">
    <citation type="submission" date="2022-03" db="EMBL/GenBank/DDBJ databases">
        <authorList>
            <person name="Nunn A."/>
            <person name="Chopra R."/>
            <person name="Nunn A."/>
            <person name="Contreras Garrido A."/>
        </authorList>
    </citation>
    <scope>NUCLEOTIDE SEQUENCE [LARGE SCALE GENOMIC DNA]</scope>
</reference>
<evidence type="ECO:0000313" key="2">
    <source>
        <dbReference type="Proteomes" id="UP000836841"/>
    </source>
</evidence>
<protein>
    <submittedName>
        <fullName evidence="1">Uncharacterized protein</fullName>
    </submittedName>
</protein>